<comment type="caution">
    <text evidence="1">The sequence shown here is derived from an EMBL/GenBank/DDBJ whole genome shotgun (WGS) entry which is preliminary data.</text>
</comment>
<proteinExistence type="predicted"/>
<evidence type="ECO:0000313" key="2">
    <source>
        <dbReference type="Proteomes" id="UP001060085"/>
    </source>
</evidence>
<gene>
    <name evidence="1" type="ORF">M9H77_22149</name>
</gene>
<organism evidence="1 2">
    <name type="scientific">Catharanthus roseus</name>
    <name type="common">Madagascar periwinkle</name>
    <name type="synonym">Vinca rosea</name>
    <dbReference type="NCBI Taxonomy" id="4058"/>
    <lineage>
        <taxon>Eukaryota</taxon>
        <taxon>Viridiplantae</taxon>
        <taxon>Streptophyta</taxon>
        <taxon>Embryophyta</taxon>
        <taxon>Tracheophyta</taxon>
        <taxon>Spermatophyta</taxon>
        <taxon>Magnoliopsida</taxon>
        <taxon>eudicotyledons</taxon>
        <taxon>Gunneridae</taxon>
        <taxon>Pentapetalae</taxon>
        <taxon>asterids</taxon>
        <taxon>lamiids</taxon>
        <taxon>Gentianales</taxon>
        <taxon>Apocynaceae</taxon>
        <taxon>Rauvolfioideae</taxon>
        <taxon>Vinceae</taxon>
        <taxon>Catharanthinae</taxon>
        <taxon>Catharanthus</taxon>
    </lineage>
</organism>
<dbReference type="EMBL" id="CM044705">
    <property type="protein sequence ID" value="KAI5662826.1"/>
    <property type="molecule type" value="Genomic_DNA"/>
</dbReference>
<dbReference type="Proteomes" id="UP001060085">
    <property type="component" value="Linkage Group LG05"/>
</dbReference>
<keyword evidence="2" id="KW-1185">Reference proteome</keyword>
<reference evidence="2" key="1">
    <citation type="journal article" date="2023" name="Nat. Plants">
        <title>Single-cell RNA sequencing provides a high-resolution roadmap for understanding the multicellular compartmentation of specialized metabolism.</title>
        <authorList>
            <person name="Sun S."/>
            <person name="Shen X."/>
            <person name="Li Y."/>
            <person name="Li Y."/>
            <person name="Wang S."/>
            <person name="Li R."/>
            <person name="Zhang H."/>
            <person name="Shen G."/>
            <person name="Guo B."/>
            <person name="Wei J."/>
            <person name="Xu J."/>
            <person name="St-Pierre B."/>
            <person name="Chen S."/>
            <person name="Sun C."/>
        </authorList>
    </citation>
    <scope>NUCLEOTIDE SEQUENCE [LARGE SCALE GENOMIC DNA]</scope>
</reference>
<sequence length="229" mass="25759">MQHNVPFLTDNGKSRESCFCDSTKLIIHEKNDTESIVDANYSISYISTERRICKTADTTRDLLLGNSSFLNQAELLFRFNAYTPIVPETMNLHNDGGVADTKLLLDCAKELLEHKSLQYTLAANAHSLTNITLAQPKHFISLEQLVDEICEGIEDLQSYRKLFAGTDAVDTLHMVLQKDILCKGVMSGSWDFGWRYGFSVDEIEQVVVEIEQTVFSGIIEDVLTDLQVS</sequence>
<evidence type="ECO:0000313" key="1">
    <source>
        <dbReference type="EMBL" id="KAI5662826.1"/>
    </source>
</evidence>
<name>A0ACC0AQD2_CATRO</name>
<accession>A0ACC0AQD2</accession>
<protein>
    <submittedName>
        <fullName evidence="1">Uncharacterized protein</fullName>
    </submittedName>
</protein>